<organism evidence="2">
    <name type="scientific">marine metagenome</name>
    <dbReference type="NCBI Taxonomy" id="408172"/>
    <lineage>
        <taxon>unclassified sequences</taxon>
        <taxon>metagenomes</taxon>
        <taxon>ecological metagenomes</taxon>
    </lineage>
</organism>
<feature type="non-terminal residue" evidence="2">
    <location>
        <position position="1"/>
    </location>
</feature>
<dbReference type="SUPFAM" id="SSF51445">
    <property type="entry name" value="(Trans)glycosidases"/>
    <property type="match status" value="1"/>
</dbReference>
<protein>
    <recommendedName>
        <fullName evidence="3">Glycoside hydrolase family 42 N-terminal domain-containing protein</fullName>
    </recommendedName>
</protein>
<proteinExistence type="predicted"/>
<evidence type="ECO:0000256" key="1">
    <source>
        <dbReference type="SAM" id="MobiDB-lite"/>
    </source>
</evidence>
<dbReference type="EMBL" id="UINC01062725">
    <property type="protein sequence ID" value="SVB89609.1"/>
    <property type="molecule type" value="Genomic_DNA"/>
</dbReference>
<accession>A0A382HQX3</accession>
<reference evidence="2" key="1">
    <citation type="submission" date="2018-05" db="EMBL/GenBank/DDBJ databases">
        <authorList>
            <person name="Lanie J.A."/>
            <person name="Ng W.-L."/>
            <person name="Kazmierczak K.M."/>
            <person name="Andrzejewski T.M."/>
            <person name="Davidsen T.M."/>
            <person name="Wayne K.J."/>
            <person name="Tettelin H."/>
            <person name="Glass J.I."/>
            <person name="Rusch D."/>
            <person name="Podicherti R."/>
            <person name="Tsui H.-C.T."/>
            <person name="Winkler M.E."/>
        </authorList>
    </citation>
    <scope>NUCLEOTIDE SEQUENCE</scope>
</reference>
<sequence length="355" mass="39576">VQVALTLTVLAGIVLAGTGAPCARAQAETQAPRRAEGAQTQAAEASNEDSQDPDPRPGSVSDVFPFGVYASGNGPVPTMAAAGASLVDQIDTLCRDLRAHNFDTVWINNLSSEFLPLWLAKGREHGIRMVPQGGGMPMYLLNQGWWEARWESAIETQVKPFYEELAHKHRNDPSLLAYSIVEEIPPDSPFFPHIADITRRVADIDPHHPVIVLYNRATSAERAVREIQPAVIGYDCYPFFTNSRSGPVSHHAQRSYYERQIARFSRAAASIDAQLWIMAQSWGRTAASDQADPAYRGMRPPTRAEMRYQVWAALFHGARGIFFYAYASDAQPNRQGYYDEHFLDYKGQPLPHYDE</sequence>
<gene>
    <name evidence="2" type="ORF">METZ01_LOCUS242463</name>
</gene>
<dbReference type="AlphaFoldDB" id="A0A382HQX3"/>
<dbReference type="Gene3D" id="3.20.20.80">
    <property type="entry name" value="Glycosidases"/>
    <property type="match status" value="1"/>
</dbReference>
<name>A0A382HQX3_9ZZZZ</name>
<evidence type="ECO:0000313" key="2">
    <source>
        <dbReference type="EMBL" id="SVB89609.1"/>
    </source>
</evidence>
<feature type="region of interest" description="Disordered" evidence="1">
    <location>
        <begin position="26"/>
        <end position="59"/>
    </location>
</feature>
<feature type="non-terminal residue" evidence="2">
    <location>
        <position position="355"/>
    </location>
</feature>
<evidence type="ECO:0008006" key="3">
    <source>
        <dbReference type="Google" id="ProtNLM"/>
    </source>
</evidence>
<dbReference type="InterPro" id="IPR017853">
    <property type="entry name" value="GH"/>
</dbReference>